<keyword evidence="1 8" id="KW-0813">Transport</keyword>
<evidence type="ECO:0000256" key="7">
    <source>
        <dbReference type="ARBA" id="ARBA00023136"/>
    </source>
</evidence>
<dbReference type="CDD" id="cd03255">
    <property type="entry name" value="ABC_MJ0796_LolCDE_FtsE"/>
    <property type="match status" value="1"/>
</dbReference>
<dbReference type="PANTHER" id="PTHR24220:SF689">
    <property type="entry name" value="LIPOPROTEIN-RELEASING SYSTEM ATP-BINDING PROTEIN LOLD"/>
    <property type="match status" value="1"/>
</dbReference>
<evidence type="ECO:0000256" key="8">
    <source>
        <dbReference type="RuleBase" id="RU367068"/>
    </source>
</evidence>
<dbReference type="NCBIfam" id="TIGR02211">
    <property type="entry name" value="LolD_lipo_ex"/>
    <property type="match status" value="1"/>
</dbReference>
<dbReference type="InterPro" id="IPR003593">
    <property type="entry name" value="AAA+_ATPase"/>
</dbReference>
<feature type="domain" description="ABC transporter" evidence="9">
    <location>
        <begin position="6"/>
        <end position="227"/>
    </location>
</feature>
<dbReference type="Proteomes" id="UP000217763">
    <property type="component" value="Chromosome"/>
</dbReference>
<keyword evidence="7 8" id="KW-0472">Membrane</keyword>
<dbReference type="InterPro" id="IPR017871">
    <property type="entry name" value="ABC_transporter-like_CS"/>
</dbReference>
<protein>
    <recommendedName>
        <fullName evidence="8">Lipoprotein-releasing system ATP-binding protein LolD</fullName>
        <ecNumber evidence="8">7.6.2.-</ecNumber>
    </recommendedName>
</protein>
<keyword evidence="2 8" id="KW-1003">Cell membrane</keyword>
<sequence length="227" mass="24063">MSNPLLVVESLSKTHQDGDQPVHILNGVSLTLEAGQSLAVVGSSGSGKSTLLHLLGSLDAPSSGRVLVEGQDLHRLPARAQARFRNQKLGFVYQFHHLLGEFSALENAAMPLLIAGRPVAEAKARAEALLGRVGLGHRLEHRPSALSGGERQRVAIARALVNNPRLVLADEPTGNLDAHSAAEVFALLAELQSELGTGLVVVTHDLALAARLDRQARLVDGHLEEQG</sequence>
<gene>
    <name evidence="8" type="primary">lolD</name>
    <name evidence="10" type="ORF">AN401_12215</name>
</gene>
<evidence type="ECO:0000256" key="2">
    <source>
        <dbReference type="ARBA" id="ARBA00022475"/>
    </source>
</evidence>
<dbReference type="AlphaFoldDB" id="A0A291HQW4"/>
<comment type="subunit">
    <text evidence="8">The complex is composed of two ATP-binding proteins (LolD) and two transmembrane proteins (LolC and LolE).</text>
</comment>
<dbReference type="GO" id="GO:0016887">
    <property type="term" value="F:ATP hydrolysis activity"/>
    <property type="evidence" value="ECO:0007669"/>
    <property type="project" value="InterPro"/>
</dbReference>
<name>A0A291HQW4_9GAMM</name>
<keyword evidence="11" id="KW-1185">Reference proteome</keyword>
<dbReference type="GO" id="GO:0005886">
    <property type="term" value="C:plasma membrane"/>
    <property type="evidence" value="ECO:0007669"/>
    <property type="project" value="UniProtKB-SubCell"/>
</dbReference>
<evidence type="ECO:0000256" key="5">
    <source>
        <dbReference type="ARBA" id="ARBA00022840"/>
    </source>
</evidence>
<dbReference type="SUPFAM" id="SSF52540">
    <property type="entry name" value="P-loop containing nucleoside triphosphate hydrolases"/>
    <property type="match status" value="1"/>
</dbReference>
<dbReference type="FunFam" id="3.40.50.300:FF:000230">
    <property type="entry name" value="Lipoprotein-releasing system ATP-binding protein LolD"/>
    <property type="match status" value="1"/>
</dbReference>
<dbReference type="SMART" id="SM00382">
    <property type="entry name" value="AAA"/>
    <property type="match status" value="1"/>
</dbReference>
<dbReference type="InterPro" id="IPR027417">
    <property type="entry name" value="P-loop_NTPase"/>
</dbReference>
<dbReference type="InterPro" id="IPR011924">
    <property type="entry name" value="LolD_lipo_ATP-bd"/>
</dbReference>
<dbReference type="RefSeq" id="WP_096779534.1">
    <property type="nucleotide sequence ID" value="NZ_CP012621.1"/>
</dbReference>
<dbReference type="PROSITE" id="PS50893">
    <property type="entry name" value="ABC_TRANSPORTER_2"/>
    <property type="match status" value="1"/>
</dbReference>
<organism evidence="10 11">
    <name type="scientific">Zobellella denitrificans</name>
    <dbReference type="NCBI Taxonomy" id="347534"/>
    <lineage>
        <taxon>Bacteria</taxon>
        <taxon>Pseudomonadati</taxon>
        <taxon>Pseudomonadota</taxon>
        <taxon>Gammaproteobacteria</taxon>
        <taxon>Aeromonadales</taxon>
        <taxon>Aeromonadaceae</taxon>
        <taxon>Zobellella</taxon>
    </lineage>
</organism>
<evidence type="ECO:0000259" key="9">
    <source>
        <dbReference type="PROSITE" id="PS50893"/>
    </source>
</evidence>
<dbReference type="InterPro" id="IPR015854">
    <property type="entry name" value="ABC_transpr_LolD-like"/>
</dbReference>
<dbReference type="GO" id="GO:0005524">
    <property type="term" value="F:ATP binding"/>
    <property type="evidence" value="ECO:0007669"/>
    <property type="project" value="UniProtKB-UniRule"/>
</dbReference>
<keyword evidence="3 8" id="KW-0997">Cell inner membrane</keyword>
<dbReference type="KEGG" id="zdf:AN401_12215"/>
<dbReference type="InterPro" id="IPR003439">
    <property type="entry name" value="ABC_transporter-like_ATP-bd"/>
</dbReference>
<reference evidence="11" key="1">
    <citation type="submission" date="2015-09" db="EMBL/GenBank/DDBJ databases">
        <authorList>
            <person name="Shao Z."/>
            <person name="Wang L."/>
        </authorList>
    </citation>
    <scope>NUCLEOTIDE SEQUENCE [LARGE SCALE GENOMIC DNA]</scope>
    <source>
        <strain evidence="11">F13-1</strain>
    </source>
</reference>
<evidence type="ECO:0000256" key="6">
    <source>
        <dbReference type="ARBA" id="ARBA00022967"/>
    </source>
</evidence>
<evidence type="ECO:0000256" key="4">
    <source>
        <dbReference type="ARBA" id="ARBA00022741"/>
    </source>
</evidence>
<dbReference type="GO" id="GO:0022857">
    <property type="term" value="F:transmembrane transporter activity"/>
    <property type="evidence" value="ECO:0007669"/>
    <property type="project" value="TreeGrafter"/>
</dbReference>
<dbReference type="Gene3D" id="3.40.50.300">
    <property type="entry name" value="P-loop containing nucleotide triphosphate hydrolases"/>
    <property type="match status" value="1"/>
</dbReference>
<accession>A0A291HQW4</accession>
<keyword evidence="4 8" id="KW-0547">Nucleotide-binding</keyword>
<dbReference type="InterPro" id="IPR017911">
    <property type="entry name" value="MacB-like_ATP-bd"/>
</dbReference>
<dbReference type="Pfam" id="PF00005">
    <property type="entry name" value="ABC_tran"/>
    <property type="match status" value="1"/>
</dbReference>
<proteinExistence type="inferred from homology"/>
<evidence type="ECO:0000256" key="3">
    <source>
        <dbReference type="ARBA" id="ARBA00022519"/>
    </source>
</evidence>
<dbReference type="GO" id="GO:0089705">
    <property type="term" value="P:protein localization to outer membrane"/>
    <property type="evidence" value="ECO:0007669"/>
    <property type="project" value="TreeGrafter"/>
</dbReference>
<evidence type="ECO:0000313" key="10">
    <source>
        <dbReference type="EMBL" id="ATG74522.1"/>
    </source>
</evidence>
<comment type="similarity">
    <text evidence="8">Belongs to the ABC transporter superfamily. Lipoprotein translocase (TC 3.A.1.125) family.</text>
</comment>
<dbReference type="EC" id="7.6.2.-" evidence="8"/>
<keyword evidence="6 8" id="KW-1278">Translocase</keyword>
<keyword evidence="5 8" id="KW-0067">ATP-binding</keyword>
<dbReference type="GO" id="GO:0044874">
    <property type="term" value="P:lipoprotein localization to outer membrane"/>
    <property type="evidence" value="ECO:0007669"/>
    <property type="project" value="UniProtKB-ARBA"/>
</dbReference>
<dbReference type="EMBL" id="CP012621">
    <property type="protein sequence ID" value="ATG74522.1"/>
    <property type="molecule type" value="Genomic_DNA"/>
</dbReference>
<comment type="function">
    <text evidence="8">Part of the ABC transporter complex LolCDE involved in the translocation of mature outer membrane-directed lipoproteins, from the inner membrane to the periplasmic chaperone, LolA. Responsible for the formation of the LolA-lipoprotein complex in an ATP-dependent manner.</text>
</comment>
<evidence type="ECO:0000256" key="1">
    <source>
        <dbReference type="ARBA" id="ARBA00022448"/>
    </source>
</evidence>
<dbReference type="PROSITE" id="PS00211">
    <property type="entry name" value="ABC_TRANSPORTER_1"/>
    <property type="match status" value="1"/>
</dbReference>
<evidence type="ECO:0000313" key="11">
    <source>
        <dbReference type="Proteomes" id="UP000217763"/>
    </source>
</evidence>
<comment type="subcellular location">
    <subcellularLocation>
        <location evidence="8">Cell inner membrane</location>
        <topology evidence="8">Peripheral membrane protein</topology>
    </subcellularLocation>
</comment>
<dbReference type="PANTHER" id="PTHR24220">
    <property type="entry name" value="IMPORT ATP-BINDING PROTEIN"/>
    <property type="match status" value="1"/>
</dbReference>